<dbReference type="InterPro" id="IPR045444">
    <property type="entry name" value="DUF6503"/>
</dbReference>
<gene>
    <name evidence="2" type="ORF">SanaruYs_17600</name>
</gene>
<evidence type="ECO:0000256" key="1">
    <source>
        <dbReference type="SAM" id="SignalP"/>
    </source>
</evidence>
<protein>
    <recommendedName>
        <fullName evidence="4">Deoxyribose-phosphate aldolase</fullName>
    </recommendedName>
</protein>
<accession>A0A401U9H4</accession>
<evidence type="ECO:0008006" key="4">
    <source>
        <dbReference type="Google" id="ProtNLM"/>
    </source>
</evidence>
<organism evidence="2 3">
    <name type="scientific">Chryseotalea sanaruensis</name>
    <dbReference type="NCBI Taxonomy" id="2482724"/>
    <lineage>
        <taxon>Bacteria</taxon>
        <taxon>Pseudomonadati</taxon>
        <taxon>Bacteroidota</taxon>
        <taxon>Cytophagia</taxon>
        <taxon>Cytophagales</taxon>
        <taxon>Chryseotaleaceae</taxon>
        <taxon>Chryseotalea</taxon>
    </lineage>
</organism>
<keyword evidence="3" id="KW-1185">Reference proteome</keyword>
<dbReference type="AlphaFoldDB" id="A0A401U9H4"/>
<proteinExistence type="predicted"/>
<reference evidence="2 3" key="1">
    <citation type="submission" date="2018-11" db="EMBL/GenBank/DDBJ databases">
        <title>Chryseotalea sanarue gen. nov., sp., nov., a member of the family Cytophagaceae, isolated from a brackish lake in Hamamatsu Japan.</title>
        <authorList>
            <person name="Maejima Y."/>
            <person name="Iino T."/>
            <person name="Muraguchi Y."/>
            <person name="Fukuda K."/>
            <person name="Ohkuma M."/>
            <person name="Moriuchi R."/>
            <person name="Dohra H."/>
            <person name="Kimbara K."/>
            <person name="Shintani M."/>
        </authorList>
    </citation>
    <scope>NUCLEOTIDE SEQUENCE [LARGE SCALE GENOMIC DNA]</scope>
    <source>
        <strain evidence="2 3">Ys</strain>
    </source>
</reference>
<keyword evidence="1" id="KW-0732">Signal</keyword>
<evidence type="ECO:0000313" key="2">
    <source>
        <dbReference type="EMBL" id="GCC51535.1"/>
    </source>
</evidence>
<dbReference type="Pfam" id="PF20113">
    <property type="entry name" value="DUF6503"/>
    <property type="match status" value="1"/>
</dbReference>
<dbReference type="RefSeq" id="WP_246011880.1">
    <property type="nucleotide sequence ID" value="NZ_BHXQ01000003.1"/>
</dbReference>
<comment type="caution">
    <text evidence="2">The sequence shown here is derived from an EMBL/GenBank/DDBJ whole genome shotgun (WGS) entry which is preliminary data.</text>
</comment>
<dbReference type="EMBL" id="BHXQ01000003">
    <property type="protein sequence ID" value="GCC51535.1"/>
    <property type="molecule type" value="Genomic_DNA"/>
</dbReference>
<evidence type="ECO:0000313" key="3">
    <source>
        <dbReference type="Proteomes" id="UP000288227"/>
    </source>
</evidence>
<name>A0A401U9H4_9BACT</name>
<dbReference type="Proteomes" id="UP000288227">
    <property type="component" value="Unassembled WGS sequence"/>
</dbReference>
<feature type="chain" id="PRO_5019237420" description="Deoxyribose-phosphate aldolase" evidence="1">
    <location>
        <begin position="25"/>
        <end position="248"/>
    </location>
</feature>
<feature type="signal peptide" evidence="1">
    <location>
        <begin position="1"/>
        <end position="24"/>
    </location>
</feature>
<sequence>MQKKYWLVLIIPILFNACSTAPTAQEIVDSAILAHGGKTFDKFQVDFDFRDKHYTAIRKGGEFTYIRAFTDSTGTYRDVLNNTGFTRHRNDTLQSLTDEKRKAFTNSVNSVIYFALLPFGLNDPAVVKELVGEEEVKGKRYFVIKVSFKQEGGGADFEDEFLYWIKSENYTVDYLAYSYHTNGGGIRFREAVNPQNVGGILWQDYINYKPADEKGTSLLQLMPMFKEGKLVELSSIELKNMQVSTDLN</sequence>